<dbReference type="PANTHER" id="PTHR47396:SF1">
    <property type="entry name" value="ATP-DEPENDENT HELICASE IRC3-RELATED"/>
    <property type="match status" value="1"/>
</dbReference>
<name>A0A3Q9JN24_9GAMM</name>
<keyword evidence="1" id="KW-0175">Coiled coil</keyword>
<protein>
    <submittedName>
        <fullName evidence="4">Type I restriction-modification system endonuclease</fullName>
        <ecNumber evidence="4">3.1.21.3</ecNumber>
    </submittedName>
</protein>
<dbReference type="PROSITE" id="PS51192">
    <property type="entry name" value="HELICASE_ATP_BIND_1"/>
    <property type="match status" value="1"/>
</dbReference>
<dbReference type="Pfam" id="PF13643">
    <property type="entry name" value="DUF4145"/>
    <property type="match status" value="1"/>
</dbReference>
<evidence type="ECO:0000313" key="4">
    <source>
        <dbReference type="EMBL" id="AZS51437.1"/>
    </source>
</evidence>
<feature type="domain" description="Helicase C-terminal" evidence="3">
    <location>
        <begin position="716"/>
        <end position="872"/>
    </location>
</feature>
<dbReference type="InterPro" id="IPR050742">
    <property type="entry name" value="Helicase_Restrict-Modif_Enz"/>
</dbReference>
<dbReference type="GO" id="GO:0005829">
    <property type="term" value="C:cytosol"/>
    <property type="evidence" value="ECO:0007669"/>
    <property type="project" value="TreeGrafter"/>
</dbReference>
<dbReference type="InterPro" id="IPR014001">
    <property type="entry name" value="Helicase_ATP-bd"/>
</dbReference>
<dbReference type="NCBIfam" id="NF008521">
    <property type="entry name" value="PRK11448.1"/>
    <property type="match status" value="1"/>
</dbReference>
<dbReference type="RefSeq" id="WP_127164191.1">
    <property type="nucleotide sequence ID" value="NZ_CP029822.1"/>
</dbReference>
<dbReference type="EMBL" id="CP029822">
    <property type="protein sequence ID" value="AZS51437.1"/>
    <property type="molecule type" value="Genomic_DNA"/>
</dbReference>
<proteinExistence type="predicted"/>
<gene>
    <name evidence="4" type="ORF">DM558_11955</name>
</gene>
<keyword evidence="4" id="KW-0540">Nuclease</keyword>
<evidence type="ECO:0000313" key="5">
    <source>
        <dbReference type="Proteomes" id="UP000273143"/>
    </source>
</evidence>
<dbReference type="Proteomes" id="UP000273143">
    <property type="component" value="Chromosome"/>
</dbReference>
<dbReference type="Gene3D" id="3.90.1570.30">
    <property type="match status" value="1"/>
</dbReference>
<dbReference type="EC" id="3.1.21.3" evidence="4"/>
<evidence type="ECO:0000259" key="2">
    <source>
        <dbReference type="PROSITE" id="PS51192"/>
    </source>
</evidence>
<feature type="domain" description="Helicase ATP-binding" evidence="2">
    <location>
        <begin position="458"/>
        <end position="640"/>
    </location>
</feature>
<keyword evidence="4" id="KW-0378">Hydrolase</keyword>
<dbReference type="KEGG" id="emo:DM558_11955"/>
<dbReference type="InterPro" id="IPR006935">
    <property type="entry name" value="Helicase/UvrB_N"/>
</dbReference>
<accession>A0A3Q9JN24</accession>
<evidence type="ECO:0000259" key="3">
    <source>
        <dbReference type="PROSITE" id="PS51194"/>
    </source>
</evidence>
<evidence type="ECO:0000256" key="1">
    <source>
        <dbReference type="SAM" id="Coils"/>
    </source>
</evidence>
<dbReference type="InterPro" id="IPR001650">
    <property type="entry name" value="Helicase_C-like"/>
</dbReference>
<dbReference type="PANTHER" id="PTHR47396">
    <property type="entry name" value="TYPE I RESTRICTION ENZYME ECOKI R PROTEIN"/>
    <property type="match status" value="1"/>
</dbReference>
<dbReference type="GO" id="GO:0005524">
    <property type="term" value="F:ATP binding"/>
    <property type="evidence" value="ECO:0007669"/>
    <property type="project" value="InterPro"/>
</dbReference>
<dbReference type="Pfam" id="PF04851">
    <property type="entry name" value="ResIII"/>
    <property type="match status" value="1"/>
</dbReference>
<dbReference type="GO" id="GO:0006304">
    <property type="term" value="P:DNA modification"/>
    <property type="evidence" value="ECO:0007669"/>
    <property type="project" value="InterPro"/>
</dbReference>
<feature type="coiled-coil region" evidence="1">
    <location>
        <begin position="147"/>
        <end position="216"/>
    </location>
</feature>
<dbReference type="GO" id="GO:0009035">
    <property type="term" value="F:type I site-specific deoxyribonuclease activity"/>
    <property type="evidence" value="ECO:0007669"/>
    <property type="project" value="UniProtKB-EC"/>
</dbReference>
<organism evidence="4 5">
    <name type="scientific">Entomomonas moraniae</name>
    <dbReference type="NCBI Taxonomy" id="2213226"/>
    <lineage>
        <taxon>Bacteria</taxon>
        <taxon>Pseudomonadati</taxon>
        <taxon>Pseudomonadota</taxon>
        <taxon>Gammaproteobacteria</taxon>
        <taxon>Pseudomonadales</taxon>
        <taxon>Pseudomonadaceae</taxon>
        <taxon>Entomomonas</taxon>
    </lineage>
</organism>
<keyword evidence="5" id="KW-1185">Reference proteome</keyword>
<dbReference type="Pfam" id="PF08463">
    <property type="entry name" value="EcoEI_R_C"/>
    <property type="match status" value="1"/>
</dbReference>
<dbReference type="SMART" id="SM00487">
    <property type="entry name" value="DEXDc"/>
    <property type="match status" value="1"/>
</dbReference>
<dbReference type="AlphaFoldDB" id="A0A3Q9JN24"/>
<sequence>MSQPVSNFEFLKEHDPIFFELARSAEQIFASDPNTTLIKLRQLGEAFAQDIAARCGIAFDDLTPQADLIHQIDRELRLDPTIRNLFHTIRVEGNKATHEFKTDHKEALNGLKLARSLAIWYHQSFGKVSGDFNSGTFITPEDPSQKLRELQNKINQLNAKKEKFEDNQQLIDLLKKEKQEYAQLAEQMDKKAQKLAQQLKTQENTLQKQRESFETHIKLLQLELTEQAKNNPQKSSQQQLVISEKVKEANKQIFLTEELVRLIIDQQLVDAGWMADSLEQTWDNGILPEEGKYKAIANYPLFYQGNAFYADYILFYELIPIAIIEAKCENINVAEKIRQAKTYAESFKVEPLMQAPWLLTNRTKPWHYHNTSYNIPFVYSSNGRPYNGQLEEKSGTWFRDIREPSNLSMALQHFHSPEGLYNKLTHDKVTAEQALQLDNFSGLFLRDYQKKAVSAIENALSNNHNNCLVAMATGTGKTFVINALIYRFLKTKRFNRILVLVDHTALGLQTEDLLIKAPQDQQTILTKLYKLETINYQLDDLEKHVQLATVQQMIKAILASDSPHPIDYFDCVIIDEAHSGYALEQEFIEGELATRNSEQYLKEYQQLLNYFDAFKVGLTATPVKRTTDFFNLPVYQYSYREAIADGYLIDYEPPIIYKTKLTEQPLCFNKGSTIQIINAITGDIEEVTLEDDLIAEANALNRSILNKHFNEVICQQLVDELNPFGQEKTLIFCASDLHADMVKNLLDNAFTNLYENSYDQLAVAKITANSYNPEELIDRFKTAQYPNIAITVDLLATAVDIPQVCNLVFLRAINSRILLEQMLARASLPCESIQKASFRIYDAFNTHNLLTNITQMESMPAPELPLTSLLQLFIDNRQPNDEQLQTILDHCIPILRRANYQAQQDTFLKAKLDSLTSSWGVAPQNLTTYLQSIGTKKAADFFKNRKNFIQDIQAINQQLDSSRYQIISDSPDQLTQRLLCYGNYSSPKELLDACKAFITEQRQHSKSLNKSIEKPNQVTRVELKEIKLLLDHAGFTKLNLQIAWRNINHRVVNAGLIGFIRHISLGEPLISFEDRVNKTLQEVQAMNTWTPLQRQWLDRIAEHFIEQEILDKKQLNNELKQSYNSSIEKLDTLLNNQLNSVISTFKTLWVEKVVVTPQEPEIQAPEETIKEQPISLSPTTTKKISFFQRIRNLIKPKL</sequence>
<dbReference type="REBASE" id="292887">
    <property type="entry name" value="PspQZ501ORF11955P"/>
</dbReference>
<dbReference type="InterPro" id="IPR027417">
    <property type="entry name" value="P-loop_NTPase"/>
</dbReference>
<dbReference type="SUPFAM" id="SSF52540">
    <property type="entry name" value="P-loop containing nucleoside triphosphate hydrolases"/>
    <property type="match status" value="2"/>
</dbReference>
<dbReference type="InterPro" id="IPR013670">
    <property type="entry name" value="EcoEI_R_C_dom"/>
</dbReference>
<dbReference type="PROSITE" id="PS51194">
    <property type="entry name" value="HELICASE_CTER"/>
    <property type="match status" value="1"/>
</dbReference>
<dbReference type="InterPro" id="IPR025285">
    <property type="entry name" value="DUF4145"/>
</dbReference>
<keyword evidence="4" id="KW-0255">Endonuclease</keyword>
<dbReference type="GO" id="GO:0003677">
    <property type="term" value="F:DNA binding"/>
    <property type="evidence" value="ECO:0007669"/>
    <property type="project" value="InterPro"/>
</dbReference>
<reference evidence="5" key="1">
    <citation type="submission" date="2018-06" db="EMBL/GenBank/DDBJ databases">
        <title>Complete genome of Pseudomonas insecticola strain QZS01.</title>
        <authorList>
            <person name="Wang J."/>
            <person name="Su Q."/>
        </authorList>
    </citation>
    <scope>NUCLEOTIDE SEQUENCE [LARGE SCALE GENOMIC DNA]</scope>
    <source>
        <strain evidence="5">QZS01</strain>
    </source>
</reference>
<dbReference type="Gene3D" id="3.40.50.300">
    <property type="entry name" value="P-loop containing nucleotide triphosphate hydrolases"/>
    <property type="match status" value="2"/>
</dbReference>